<dbReference type="InterPro" id="IPR008991">
    <property type="entry name" value="Translation_prot_SH3-like_sf"/>
</dbReference>
<gene>
    <name evidence="7 12" type="primary">efp</name>
    <name evidence="12" type="ORF">ENT43_01915</name>
</gene>
<dbReference type="InterPro" id="IPR011768">
    <property type="entry name" value="Transl_elongation_fac_P"/>
</dbReference>
<dbReference type="InterPro" id="IPR012340">
    <property type="entry name" value="NA-bd_OB-fold"/>
</dbReference>
<comment type="similarity">
    <text evidence="3 7 9">Belongs to the elongation factor P family.</text>
</comment>
<comment type="subcellular location">
    <subcellularLocation>
        <location evidence="1 7">Cytoplasm</location>
    </subcellularLocation>
</comment>
<dbReference type="PANTHER" id="PTHR30053:SF12">
    <property type="entry name" value="ELONGATION FACTOR P (EF-P) FAMILY PROTEIN"/>
    <property type="match status" value="1"/>
</dbReference>
<dbReference type="Pfam" id="PF01132">
    <property type="entry name" value="EFP"/>
    <property type="match status" value="1"/>
</dbReference>
<proteinExistence type="inferred from homology"/>
<dbReference type="GO" id="GO:0005829">
    <property type="term" value="C:cytosol"/>
    <property type="evidence" value="ECO:0007669"/>
    <property type="project" value="UniProtKB-ARBA"/>
</dbReference>
<evidence type="ECO:0000259" key="11">
    <source>
        <dbReference type="SMART" id="SM01185"/>
    </source>
</evidence>
<keyword evidence="5 7" id="KW-0251">Elongation factor</keyword>
<comment type="caution">
    <text evidence="12">The sequence shown here is derived from an EMBL/GenBank/DDBJ whole genome shotgun (WGS) entry which is preliminary data.</text>
</comment>
<dbReference type="PANTHER" id="PTHR30053">
    <property type="entry name" value="ELONGATION FACTOR P"/>
    <property type="match status" value="1"/>
</dbReference>
<keyword evidence="4 7" id="KW-0963">Cytoplasm</keyword>
<dbReference type="FunFam" id="2.40.50.140:FF:000004">
    <property type="entry name" value="Elongation factor P"/>
    <property type="match status" value="1"/>
</dbReference>
<dbReference type="InterPro" id="IPR020599">
    <property type="entry name" value="Transl_elong_fac_P/YeiP"/>
</dbReference>
<evidence type="ECO:0000256" key="8">
    <source>
        <dbReference type="NCBIfam" id="TIGR00038"/>
    </source>
</evidence>
<dbReference type="SUPFAM" id="SSF50249">
    <property type="entry name" value="Nucleic acid-binding proteins"/>
    <property type="match status" value="2"/>
</dbReference>
<evidence type="ECO:0000256" key="3">
    <source>
        <dbReference type="ARBA" id="ARBA00009479"/>
    </source>
</evidence>
<dbReference type="PIRSF" id="PIRSF005901">
    <property type="entry name" value="EF-P"/>
    <property type="match status" value="1"/>
</dbReference>
<evidence type="ECO:0000256" key="7">
    <source>
        <dbReference type="HAMAP-Rule" id="MF_00141"/>
    </source>
</evidence>
<sequence length="184" mass="20632">MNMTDLKPGVKIEYNGVPHEVISASFSRSSQSKGYMTTRLRNLITGNVFENVFRDRDNIISASIDKRKVQFLYKNGKEFAFMDNENFEQFELSEDIVGDKGYFMKEGDGVELFFFNGTPISIGLAAKVVLKITETEPGIKAATASDVKKQAITETGYKLQVPSFINEGDNIRINTTTGEYVERA</sequence>
<dbReference type="GO" id="GO:0043043">
    <property type="term" value="P:peptide biosynthetic process"/>
    <property type="evidence" value="ECO:0007669"/>
    <property type="project" value="InterPro"/>
</dbReference>
<evidence type="ECO:0000256" key="6">
    <source>
        <dbReference type="ARBA" id="ARBA00022917"/>
    </source>
</evidence>
<dbReference type="InterPro" id="IPR015365">
    <property type="entry name" value="Elong-fact-P_C"/>
</dbReference>
<evidence type="ECO:0000256" key="1">
    <source>
        <dbReference type="ARBA" id="ARBA00004496"/>
    </source>
</evidence>
<dbReference type="AlphaFoldDB" id="A0A7C4R363"/>
<dbReference type="NCBIfam" id="TIGR00038">
    <property type="entry name" value="efp"/>
    <property type="match status" value="1"/>
</dbReference>
<dbReference type="FunFam" id="2.40.50.140:FF:000009">
    <property type="entry name" value="Elongation factor P"/>
    <property type="match status" value="1"/>
</dbReference>
<dbReference type="CDD" id="cd04470">
    <property type="entry name" value="S1_EF-P_repeat_1"/>
    <property type="match status" value="1"/>
</dbReference>
<dbReference type="CDD" id="cd05794">
    <property type="entry name" value="S1_EF-P_repeat_2"/>
    <property type="match status" value="1"/>
</dbReference>
<dbReference type="SMART" id="SM00841">
    <property type="entry name" value="Elong-fact-P_C"/>
    <property type="match status" value="1"/>
</dbReference>
<dbReference type="Pfam" id="PF09285">
    <property type="entry name" value="Elong-fact-P_C"/>
    <property type="match status" value="1"/>
</dbReference>
<accession>A0A7C4R363</accession>
<dbReference type="InterPro" id="IPR014722">
    <property type="entry name" value="Rib_uL2_dom2"/>
</dbReference>
<name>A0A7C4R363_UNCC3</name>
<comment type="function">
    <text evidence="7">Involved in peptide bond synthesis. Stimulates efficient translation and peptide-bond synthesis on native or reconstituted 70S ribosomes in vitro. Probably functions indirectly by altering the affinity of the ribosome for aminoacyl-tRNA, thus increasing their reactivity as acceptors for peptidyl transferase.</text>
</comment>
<evidence type="ECO:0000259" key="10">
    <source>
        <dbReference type="SMART" id="SM00841"/>
    </source>
</evidence>
<dbReference type="InterPro" id="IPR013185">
    <property type="entry name" value="Transl_elong_KOW-like"/>
</dbReference>
<dbReference type="Pfam" id="PF08207">
    <property type="entry name" value="EFP_N"/>
    <property type="match status" value="1"/>
</dbReference>
<feature type="domain" description="Elongation factor P C-terminal" evidence="10">
    <location>
        <begin position="128"/>
        <end position="183"/>
    </location>
</feature>
<feature type="domain" description="Translation elongation factor P/YeiP central" evidence="11">
    <location>
        <begin position="66"/>
        <end position="120"/>
    </location>
</feature>
<dbReference type="UniPathway" id="UPA00345"/>
<evidence type="ECO:0000256" key="5">
    <source>
        <dbReference type="ARBA" id="ARBA00022768"/>
    </source>
</evidence>
<dbReference type="Gene3D" id="2.30.30.30">
    <property type="match status" value="1"/>
</dbReference>
<dbReference type="InterPro" id="IPR001059">
    <property type="entry name" value="Transl_elong_P/YeiP_cen"/>
</dbReference>
<comment type="pathway">
    <text evidence="2 7">Protein biosynthesis; polypeptide chain elongation.</text>
</comment>
<evidence type="ECO:0000256" key="4">
    <source>
        <dbReference type="ARBA" id="ARBA00022490"/>
    </source>
</evidence>
<evidence type="ECO:0000313" key="12">
    <source>
        <dbReference type="EMBL" id="HGT70995.1"/>
    </source>
</evidence>
<dbReference type="HAMAP" id="MF_00141">
    <property type="entry name" value="EF_P"/>
    <property type="match status" value="1"/>
</dbReference>
<dbReference type="Gene3D" id="2.40.50.140">
    <property type="entry name" value="Nucleic acid-binding proteins"/>
    <property type="match status" value="2"/>
</dbReference>
<keyword evidence="6 7" id="KW-0648">Protein biosynthesis</keyword>
<dbReference type="GO" id="GO:0003746">
    <property type="term" value="F:translation elongation factor activity"/>
    <property type="evidence" value="ECO:0007669"/>
    <property type="project" value="UniProtKB-UniRule"/>
</dbReference>
<dbReference type="InterPro" id="IPR013852">
    <property type="entry name" value="Transl_elong_P/YeiP_CS"/>
</dbReference>
<reference evidence="12" key="1">
    <citation type="journal article" date="2020" name="mSystems">
        <title>Genome- and Community-Level Interaction Insights into Carbon Utilization and Element Cycling Functions of Hydrothermarchaeota in Hydrothermal Sediment.</title>
        <authorList>
            <person name="Zhou Z."/>
            <person name="Liu Y."/>
            <person name="Xu W."/>
            <person name="Pan J."/>
            <person name="Luo Z.H."/>
            <person name="Li M."/>
        </authorList>
    </citation>
    <scope>NUCLEOTIDE SEQUENCE [LARGE SCALE GENOMIC DNA]</scope>
    <source>
        <strain evidence="12">SpSt-579</strain>
    </source>
</reference>
<dbReference type="SMART" id="SM01185">
    <property type="entry name" value="EFP"/>
    <property type="match status" value="1"/>
</dbReference>
<dbReference type="SUPFAM" id="SSF50104">
    <property type="entry name" value="Translation proteins SH3-like domain"/>
    <property type="match status" value="1"/>
</dbReference>
<evidence type="ECO:0000256" key="2">
    <source>
        <dbReference type="ARBA" id="ARBA00004815"/>
    </source>
</evidence>
<dbReference type="PROSITE" id="PS01275">
    <property type="entry name" value="EFP"/>
    <property type="match status" value="1"/>
</dbReference>
<protein>
    <recommendedName>
        <fullName evidence="7 8">Elongation factor P</fullName>
        <shortName evidence="7">EF-P</shortName>
    </recommendedName>
</protein>
<evidence type="ECO:0000256" key="9">
    <source>
        <dbReference type="RuleBase" id="RU004389"/>
    </source>
</evidence>
<organism evidence="12">
    <name type="scientific">candidate division CPR3 bacterium</name>
    <dbReference type="NCBI Taxonomy" id="2268181"/>
    <lineage>
        <taxon>Bacteria</taxon>
        <taxon>Bacteria division CPR3</taxon>
    </lineage>
</organism>
<dbReference type="NCBIfam" id="NF001810">
    <property type="entry name" value="PRK00529.1"/>
    <property type="match status" value="1"/>
</dbReference>
<dbReference type="EMBL" id="DSYQ01000007">
    <property type="protein sequence ID" value="HGT70995.1"/>
    <property type="molecule type" value="Genomic_DNA"/>
</dbReference>